<proteinExistence type="predicted"/>
<dbReference type="OrthoDB" id="2897838at2759"/>
<keyword evidence="3" id="KW-1185">Reference proteome</keyword>
<organism evidence="2 3">
    <name type="scientific">Circinella minor</name>
    <dbReference type="NCBI Taxonomy" id="1195481"/>
    <lineage>
        <taxon>Eukaryota</taxon>
        <taxon>Fungi</taxon>
        <taxon>Fungi incertae sedis</taxon>
        <taxon>Mucoromycota</taxon>
        <taxon>Mucoromycotina</taxon>
        <taxon>Mucoromycetes</taxon>
        <taxon>Mucorales</taxon>
        <taxon>Lichtheimiaceae</taxon>
        <taxon>Circinella</taxon>
    </lineage>
</organism>
<sequence>MPFLEMGMTTRNTNQLILRQHNCGRKRSQNISPPYQKDLQQAYFSRLHNQRCKIQSNPFTTNSTSGLSDQLLKNDTFSPSNQDQGSSPQSITLNSPPIVHNTSSCLVYRQSTSTYNSCLSSMTHDPTTSLNKECSTHEESGLRHQLCNWNSLGFLPTTPQHEIYTDAAMDGWGIVSSTQTWKGLWTDWEKDHHINWKQLLVIWKTIHLPLFRGNVFEFTATT</sequence>
<evidence type="ECO:0000256" key="1">
    <source>
        <dbReference type="SAM" id="MobiDB-lite"/>
    </source>
</evidence>
<protein>
    <submittedName>
        <fullName evidence="2">Uncharacterized protein</fullName>
    </submittedName>
</protein>
<comment type="caution">
    <text evidence="2">The sequence shown here is derived from an EMBL/GenBank/DDBJ whole genome shotgun (WGS) entry which is preliminary data.</text>
</comment>
<dbReference type="EMBL" id="JAEPRB010000797">
    <property type="protein sequence ID" value="KAG2211803.1"/>
    <property type="molecule type" value="Genomic_DNA"/>
</dbReference>
<dbReference type="Proteomes" id="UP000646827">
    <property type="component" value="Unassembled WGS sequence"/>
</dbReference>
<evidence type="ECO:0000313" key="2">
    <source>
        <dbReference type="EMBL" id="KAG2211803.1"/>
    </source>
</evidence>
<gene>
    <name evidence="2" type="ORF">INT45_009256</name>
</gene>
<evidence type="ECO:0000313" key="3">
    <source>
        <dbReference type="Proteomes" id="UP000646827"/>
    </source>
</evidence>
<name>A0A8H7RJN5_9FUNG</name>
<reference evidence="2 3" key="1">
    <citation type="submission" date="2020-12" db="EMBL/GenBank/DDBJ databases">
        <title>Metabolic potential, ecology and presence of endohyphal bacteria is reflected in genomic diversity of Mucoromycotina.</title>
        <authorList>
            <person name="Muszewska A."/>
            <person name="Okrasinska A."/>
            <person name="Steczkiewicz K."/>
            <person name="Drgas O."/>
            <person name="Orlowska M."/>
            <person name="Perlinska-Lenart U."/>
            <person name="Aleksandrzak-Piekarczyk T."/>
            <person name="Szatraj K."/>
            <person name="Zielenkiewicz U."/>
            <person name="Pilsyk S."/>
            <person name="Malc E."/>
            <person name="Mieczkowski P."/>
            <person name="Kruszewska J.S."/>
            <person name="Biernat P."/>
            <person name="Pawlowska J."/>
        </authorList>
    </citation>
    <scope>NUCLEOTIDE SEQUENCE [LARGE SCALE GENOMIC DNA]</scope>
    <source>
        <strain evidence="2 3">CBS 142.35</strain>
    </source>
</reference>
<accession>A0A8H7RJN5</accession>
<feature type="region of interest" description="Disordered" evidence="1">
    <location>
        <begin position="56"/>
        <end position="95"/>
    </location>
</feature>
<dbReference type="AlphaFoldDB" id="A0A8H7RJN5"/>